<keyword evidence="5 7" id="KW-0548">Nucleotidyltransferase</keyword>
<dbReference type="CDD" id="cd02516">
    <property type="entry name" value="CDP-ME_synthetase"/>
    <property type="match status" value="1"/>
</dbReference>
<feature type="site" description="Positions MEP for the nucleophilic attack" evidence="7">
    <location>
        <position position="194"/>
    </location>
</feature>
<dbReference type="GO" id="GO:0050518">
    <property type="term" value="F:2-C-methyl-D-erythritol 4-phosphate cytidylyltransferase activity"/>
    <property type="evidence" value="ECO:0007669"/>
    <property type="project" value="UniProtKB-UniRule"/>
</dbReference>
<evidence type="ECO:0000256" key="6">
    <source>
        <dbReference type="ARBA" id="ARBA00023229"/>
    </source>
</evidence>
<dbReference type="NCBIfam" id="TIGR00453">
    <property type="entry name" value="ispD"/>
    <property type="match status" value="1"/>
</dbReference>
<dbReference type="InterPro" id="IPR034683">
    <property type="entry name" value="IspD/TarI"/>
</dbReference>
<feature type="site" description="Positions MEP for the nucleophilic attack" evidence="7">
    <location>
        <position position="140"/>
    </location>
</feature>
<comment type="pathway">
    <text evidence="2 7">Isoprenoid biosynthesis; isopentenyl diphosphate biosynthesis via DXP pathway; isopentenyl diphosphate from 1-deoxy-D-xylulose 5-phosphate: step 2/6.</text>
</comment>
<accession>A0A2H0XXY4</accession>
<dbReference type="PANTHER" id="PTHR32125:SF4">
    <property type="entry name" value="2-C-METHYL-D-ERYTHRITOL 4-PHOSPHATE CYTIDYLYLTRANSFERASE, CHLOROPLASTIC"/>
    <property type="match status" value="1"/>
</dbReference>
<comment type="catalytic activity">
    <reaction evidence="1 7">
        <text>2-C-methyl-D-erythritol 4-phosphate + CTP + H(+) = 4-CDP-2-C-methyl-D-erythritol + diphosphate</text>
        <dbReference type="Rhea" id="RHEA:13429"/>
        <dbReference type="ChEBI" id="CHEBI:15378"/>
        <dbReference type="ChEBI" id="CHEBI:33019"/>
        <dbReference type="ChEBI" id="CHEBI:37563"/>
        <dbReference type="ChEBI" id="CHEBI:57823"/>
        <dbReference type="ChEBI" id="CHEBI:58262"/>
        <dbReference type="EC" id="2.7.7.60"/>
    </reaction>
</comment>
<evidence type="ECO:0000313" key="9">
    <source>
        <dbReference type="Proteomes" id="UP000231343"/>
    </source>
</evidence>
<comment type="function">
    <text evidence="7">Catalyzes the formation of 4-diphosphocytidyl-2-C-methyl-D-erythritol from CTP and 2-C-methyl-D-erythritol 4-phosphate (MEP).</text>
</comment>
<dbReference type="Proteomes" id="UP000231343">
    <property type="component" value="Unassembled WGS sequence"/>
</dbReference>
<dbReference type="PROSITE" id="PS01295">
    <property type="entry name" value="ISPD"/>
    <property type="match status" value="1"/>
</dbReference>
<dbReference type="EMBL" id="PEYM01000106">
    <property type="protein sequence ID" value="PIS29008.1"/>
    <property type="molecule type" value="Genomic_DNA"/>
</dbReference>
<dbReference type="InterPro" id="IPR050088">
    <property type="entry name" value="IspD/TarI_cytidylyltransf_bact"/>
</dbReference>
<proteinExistence type="inferred from homology"/>
<evidence type="ECO:0000256" key="7">
    <source>
        <dbReference type="HAMAP-Rule" id="MF_00108"/>
    </source>
</evidence>
<dbReference type="UniPathway" id="UPA00056">
    <property type="reaction ID" value="UER00093"/>
</dbReference>
<evidence type="ECO:0000256" key="1">
    <source>
        <dbReference type="ARBA" id="ARBA00001282"/>
    </source>
</evidence>
<dbReference type="EC" id="2.7.7.60" evidence="7"/>
<dbReference type="Gene3D" id="3.90.550.10">
    <property type="entry name" value="Spore Coat Polysaccharide Biosynthesis Protein SpsA, Chain A"/>
    <property type="match status" value="1"/>
</dbReference>
<evidence type="ECO:0000313" key="8">
    <source>
        <dbReference type="EMBL" id="PIS29008.1"/>
    </source>
</evidence>
<comment type="caution">
    <text evidence="7">Lacks conserved residue(s) required for the propagation of feature annotation.</text>
</comment>
<comment type="caution">
    <text evidence="8">The sequence shown here is derived from an EMBL/GenBank/DDBJ whole genome shotgun (WGS) entry which is preliminary data.</text>
</comment>
<dbReference type="PANTHER" id="PTHR32125">
    <property type="entry name" value="2-C-METHYL-D-ERYTHRITOL 4-PHOSPHATE CYTIDYLYLTRANSFERASE, CHLOROPLASTIC"/>
    <property type="match status" value="1"/>
</dbReference>
<evidence type="ECO:0000256" key="5">
    <source>
        <dbReference type="ARBA" id="ARBA00022695"/>
    </source>
</evidence>
<evidence type="ECO:0000256" key="2">
    <source>
        <dbReference type="ARBA" id="ARBA00004787"/>
    </source>
</evidence>
<evidence type="ECO:0000256" key="4">
    <source>
        <dbReference type="ARBA" id="ARBA00022679"/>
    </source>
</evidence>
<evidence type="ECO:0000256" key="3">
    <source>
        <dbReference type="ARBA" id="ARBA00009789"/>
    </source>
</evidence>
<comment type="similarity">
    <text evidence="3 7">Belongs to the IspD/TarI cytidylyltransferase family. IspD subfamily.</text>
</comment>
<dbReference type="InterPro" id="IPR018294">
    <property type="entry name" value="ISPD_synthase_CS"/>
</dbReference>
<gene>
    <name evidence="7 8" type="primary">ispD</name>
    <name evidence="8" type="ORF">COT42_06480</name>
</gene>
<keyword evidence="4 7" id="KW-0808">Transferase</keyword>
<sequence length="215" mass="23531">MGAPKQFIEFEGITMLERTLLVFENTAVIDEIILVVNPDDIKRAKKFNFAKLKQVIAGGQERQDSVSAGLAVLPSDCEIVVVHDGARPLVTSEIIEQAVQVAEESGAVVVGVPVKDTVKMSNVKCPMSKDGVTILKTLDRNCLWLAQTPQVFKKKIILEAFKKFGQEKVTDDAMMVEKLGVPVTMVMGSYANIKITTPEDLLIAKALLKTLETSE</sequence>
<organism evidence="8 9">
    <name type="scientific">Candidatus Saganbacteria bacterium CG08_land_8_20_14_0_20_45_16</name>
    <dbReference type="NCBI Taxonomy" id="2014293"/>
    <lineage>
        <taxon>Bacteria</taxon>
        <taxon>Bacillati</taxon>
        <taxon>Saganbacteria</taxon>
    </lineage>
</organism>
<dbReference type="GO" id="GO:0019288">
    <property type="term" value="P:isopentenyl diphosphate biosynthetic process, methylerythritol 4-phosphate pathway"/>
    <property type="evidence" value="ECO:0007669"/>
    <property type="project" value="UniProtKB-UniRule"/>
</dbReference>
<dbReference type="InterPro" id="IPR001228">
    <property type="entry name" value="IspD"/>
</dbReference>
<reference evidence="8 9" key="1">
    <citation type="submission" date="2017-09" db="EMBL/GenBank/DDBJ databases">
        <title>Depth-based differentiation of microbial function through sediment-hosted aquifers and enrichment of novel symbionts in the deep terrestrial subsurface.</title>
        <authorList>
            <person name="Probst A.J."/>
            <person name="Ladd B."/>
            <person name="Jarett J.K."/>
            <person name="Geller-Mcgrath D.E."/>
            <person name="Sieber C.M."/>
            <person name="Emerson J.B."/>
            <person name="Anantharaman K."/>
            <person name="Thomas B.C."/>
            <person name="Malmstrom R."/>
            <person name="Stieglmeier M."/>
            <person name="Klingl A."/>
            <person name="Woyke T."/>
            <person name="Ryan C.M."/>
            <person name="Banfield J.F."/>
        </authorList>
    </citation>
    <scope>NUCLEOTIDE SEQUENCE [LARGE SCALE GENOMIC DNA]</scope>
    <source>
        <strain evidence="8">CG08_land_8_20_14_0_20_45_16</strain>
    </source>
</reference>
<dbReference type="InterPro" id="IPR029044">
    <property type="entry name" value="Nucleotide-diphossugar_trans"/>
</dbReference>
<feature type="site" description="Transition state stabilizer" evidence="7">
    <location>
        <position position="5"/>
    </location>
</feature>
<dbReference type="HAMAP" id="MF_00108">
    <property type="entry name" value="IspD"/>
    <property type="match status" value="1"/>
</dbReference>
<keyword evidence="6 7" id="KW-0414">Isoprene biosynthesis</keyword>
<dbReference type="SUPFAM" id="SSF53448">
    <property type="entry name" value="Nucleotide-diphospho-sugar transferases"/>
    <property type="match status" value="1"/>
</dbReference>
<protein>
    <recommendedName>
        <fullName evidence="7">2-C-methyl-D-erythritol 4-phosphate cytidylyltransferase</fullName>
        <ecNumber evidence="7">2.7.7.60</ecNumber>
    </recommendedName>
    <alternativeName>
        <fullName evidence="7">4-diphosphocytidyl-2C-methyl-D-erythritol synthase</fullName>
    </alternativeName>
    <alternativeName>
        <fullName evidence="7">MEP cytidylyltransferase</fullName>
        <shortName evidence="7">MCT</shortName>
    </alternativeName>
</protein>
<name>A0A2H0XXY4_UNCSA</name>
<dbReference type="Pfam" id="PF01128">
    <property type="entry name" value="IspD"/>
    <property type="match status" value="1"/>
</dbReference>
<dbReference type="FunFam" id="3.90.550.10:FF:000003">
    <property type="entry name" value="2-C-methyl-D-erythritol 4-phosphate cytidylyltransferase"/>
    <property type="match status" value="1"/>
</dbReference>
<dbReference type="AlphaFoldDB" id="A0A2H0XXY4"/>